<dbReference type="GeneID" id="114240360"/>
<accession>A0A6J2JDT8</accession>
<dbReference type="SMART" id="SM01100">
    <property type="entry name" value="CRAL_TRIO_N"/>
    <property type="match status" value="1"/>
</dbReference>
<dbReference type="SUPFAM" id="SSF46938">
    <property type="entry name" value="CRAL/TRIO N-terminal domain"/>
    <property type="match status" value="1"/>
</dbReference>
<proteinExistence type="predicted"/>
<evidence type="ECO:0000259" key="1">
    <source>
        <dbReference type="PROSITE" id="PS50191"/>
    </source>
</evidence>
<dbReference type="SUPFAM" id="SSF52087">
    <property type="entry name" value="CRAL/TRIO domain"/>
    <property type="match status" value="1"/>
</dbReference>
<protein>
    <submittedName>
        <fullName evidence="3">Clavesin-1-like</fullName>
    </submittedName>
</protein>
<dbReference type="SMART" id="SM00516">
    <property type="entry name" value="SEC14"/>
    <property type="match status" value="1"/>
</dbReference>
<dbReference type="CDD" id="cd00170">
    <property type="entry name" value="SEC14"/>
    <property type="match status" value="1"/>
</dbReference>
<dbReference type="KEGG" id="bman:114240360"/>
<feature type="domain" description="CRAL-TRIO" evidence="1">
    <location>
        <begin position="107"/>
        <end position="260"/>
    </location>
</feature>
<evidence type="ECO:0000313" key="2">
    <source>
        <dbReference type="Proteomes" id="UP000504629"/>
    </source>
</evidence>
<evidence type="ECO:0000313" key="3">
    <source>
        <dbReference type="RefSeq" id="XP_028026679.1"/>
    </source>
</evidence>
<dbReference type="Gene3D" id="1.10.8.20">
    <property type="entry name" value="N-terminal domain of phosphatidylinositol transfer protein sec14p"/>
    <property type="match status" value="1"/>
</dbReference>
<name>A0A6J2JDT8_BOMMA</name>
<dbReference type="InterPro" id="IPR036865">
    <property type="entry name" value="CRAL-TRIO_dom_sf"/>
</dbReference>
<sequence>MPFIDIAFQAELSRYEDPDFEEYAKKNCNEFPDTRHKVIEELRRMVRERGECIPRRVDDAYCLRFLRCRRFIPALAHKLMVRYEDFRQNNAYLYNCDPFGLQRVKNVYGATLPESPENGRIVLMRFGRWDPSAVPIEDVVRCALFMDEIAVMQPKLQILGVTIIVDLDGLSIRHVRHLTPTVAYQIVSLMGVSFPLAMHGLHIINYNWILNSVFYLFKQFIPAAVWSRLHFHGSNMESLHKFIQPQYLPPEYGGSCRHIISTEEWIAKIYRYKDDFLIEELRDLGFYVT</sequence>
<dbReference type="PANTHER" id="PTHR10174:SF234">
    <property type="entry name" value="SD01558P"/>
    <property type="match status" value="1"/>
</dbReference>
<dbReference type="Gene3D" id="1.20.5.1200">
    <property type="entry name" value="Alpha-tocopherol transfer"/>
    <property type="match status" value="1"/>
</dbReference>
<gene>
    <name evidence="3" type="primary">LOC114240360</name>
</gene>
<keyword evidence="2" id="KW-1185">Reference proteome</keyword>
<dbReference type="OrthoDB" id="7837562at2759"/>
<dbReference type="Pfam" id="PF00650">
    <property type="entry name" value="CRAL_TRIO"/>
    <property type="match status" value="1"/>
</dbReference>
<dbReference type="PROSITE" id="PS50191">
    <property type="entry name" value="CRAL_TRIO"/>
    <property type="match status" value="1"/>
</dbReference>
<reference evidence="3" key="1">
    <citation type="submission" date="2025-08" db="UniProtKB">
        <authorList>
            <consortium name="RefSeq"/>
        </authorList>
    </citation>
    <scope>IDENTIFICATION</scope>
    <source>
        <tissue evidence="3">Silk gland</tissue>
    </source>
</reference>
<dbReference type="InterPro" id="IPR011074">
    <property type="entry name" value="CRAL/TRIO_N_dom"/>
</dbReference>
<dbReference type="AlphaFoldDB" id="A0A6J2JDT8"/>
<dbReference type="InterPro" id="IPR001251">
    <property type="entry name" value="CRAL-TRIO_dom"/>
</dbReference>
<dbReference type="Gene3D" id="3.40.525.10">
    <property type="entry name" value="CRAL-TRIO lipid binding domain"/>
    <property type="match status" value="1"/>
</dbReference>
<dbReference type="Proteomes" id="UP000504629">
    <property type="component" value="Unplaced"/>
</dbReference>
<dbReference type="PANTHER" id="PTHR10174">
    <property type="entry name" value="ALPHA-TOCOPHEROL TRANSFER PROTEIN-RELATED"/>
    <property type="match status" value="1"/>
</dbReference>
<dbReference type="GO" id="GO:1902936">
    <property type="term" value="F:phosphatidylinositol bisphosphate binding"/>
    <property type="evidence" value="ECO:0007669"/>
    <property type="project" value="TreeGrafter"/>
</dbReference>
<dbReference type="PRINTS" id="PR00180">
    <property type="entry name" value="CRETINALDHBP"/>
</dbReference>
<organism evidence="2 3">
    <name type="scientific">Bombyx mandarina</name>
    <name type="common">Wild silk moth</name>
    <name type="synonym">Wild silkworm</name>
    <dbReference type="NCBI Taxonomy" id="7092"/>
    <lineage>
        <taxon>Eukaryota</taxon>
        <taxon>Metazoa</taxon>
        <taxon>Ecdysozoa</taxon>
        <taxon>Arthropoda</taxon>
        <taxon>Hexapoda</taxon>
        <taxon>Insecta</taxon>
        <taxon>Pterygota</taxon>
        <taxon>Neoptera</taxon>
        <taxon>Endopterygota</taxon>
        <taxon>Lepidoptera</taxon>
        <taxon>Glossata</taxon>
        <taxon>Ditrysia</taxon>
        <taxon>Bombycoidea</taxon>
        <taxon>Bombycidae</taxon>
        <taxon>Bombycinae</taxon>
        <taxon>Bombyx</taxon>
    </lineage>
</organism>
<dbReference type="GO" id="GO:0016020">
    <property type="term" value="C:membrane"/>
    <property type="evidence" value="ECO:0007669"/>
    <property type="project" value="TreeGrafter"/>
</dbReference>
<dbReference type="RefSeq" id="XP_028026679.1">
    <property type="nucleotide sequence ID" value="XM_028170878.1"/>
</dbReference>
<dbReference type="InterPro" id="IPR036273">
    <property type="entry name" value="CRAL/TRIO_N_dom_sf"/>
</dbReference>